<dbReference type="NCBIfam" id="NF047534">
    <property type="entry name" value="lipo_BTA121_dup"/>
    <property type="match status" value="3"/>
</dbReference>
<dbReference type="EMBL" id="CP004154">
    <property type="protein sequence ID" value="AHH04079.1"/>
    <property type="molecule type" value="Genomic_DNA"/>
</dbReference>
<evidence type="ECO:0000313" key="2">
    <source>
        <dbReference type="EMBL" id="AHH04079.1"/>
    </source>
</evidence>
<gene>
    <name evidence="2" type="ORF">BHY_1128</name>
</gene>
<keyword evidence="2" id="KW-0614">Plasmid</keyword>
<feature type="region of interest" description="Disordered" evidence="1">
    <location>
        <begin position="49"/>
        <end position="81"/>
    </location>
</feature>
<evidence type="ECO:0000256" key="1">
    <source>
        <dbReference type="SAM" id="MobiDB-lite"/>
    </source>
</evidence>
<accession>W5SAE5</accession>
<geneLocation type="plasmid" evidence="2">
    <name>unnamed</name>
</geneLocation>
<dbReference type="PROSITE" id="PS51257">
    <property type="entry name" value="PROKAR_LIPOPROTEIN"/>
    <property type="match status" value="1"/>
</dbReference>
<proteinExistence type="predicted"/>
<name>W5SAE5_9SPIR</name>
<reference evidence="2" key="1">
    <citation type="submission" date="2013-02" db="EMBL/GenBank/DDBJ databases">
        <title>Comparative genomics of Borrelia species.</title>
        <authorList>
            <person name="Schwan T.G."/>
            <person name="Raffel S.J."/>
            <person name="Porcella S.F."/>
        </authorList>
    </citation>
    <scope>NUCLEOTIDE SEQUENCE</scope>
    <source>
        <strain evidence="2">YOR</strain>
        <plasmid evidence="2">unnamed</plasmid>
    </source>
</reference>
<organism evidence="2">
    <name type="scientific">Borrelia nietonii YOR</name>
    <dbReference type="NCBI Taxonomy" id="1293576"/>
    <lineage>
        <taxon>Bacteria</taxon>
        <taxon>Pseudomonadati</taxon>
        <taxon>Spirochaetota</taxon>
        <taxon>Spirochaetia</taxon>
        <taxon>Spirochaetales</taxon>
        <taxon>Borreliaceae</taxon>
        <taxon>Borrelia</taxon>
        <taxon>Borrelia nietonii</taxon>
    </lineage>
</organism>
<dbReference type="HOGENOM" id="CLU_020855_1_0_12"/>
<dbReference type="AlphaFoldDB" id="W5SAE5"/>
<sequence>MILKRRYLVVKMRHHNLLLLLLLLVISCNLKSKEDSLLKDNLSGGSLLGKSSPRRSSFSSSSYGRDSFSSSSYGSSSPYGGSSFSSSSYGRDSFSSSSYGRSSFSSSSYGRDSFSNSSYGRSSSGGSLIGKGQFKKPALGARVGEDLPKSKKRNVRSTSEVDVGVDAEENVEVKLDKLLGTFKLQSDEIKEGIKYIQSVLTNYSIGKKSGFKTYTNDEFYSILVDLGELRLKEIIEFHLKSLKLQKEVGTAIDKIAIAEVRQSFKGEFDDFSEQYKFYLKDAFQSYEPNKISSMISLKNDSMKEWADNFDYLGLKALKLIEIEAQNKELSEEELKVIEFVRSVVTNSDIGSTEGYKTHSNVRFYSILGTLGPFRVKEMIEKLKVRFRELVDVRGVIKGINLKPARDELELACNNYEAIFKLSIKRAFNQYPVEYIHDDVIHGNWHMGKVLMIQKRATRFMEYENLYAGLSDDDQKAVEYLQNALTDPGIGRDKGYKTYSDVGFYEMLGKLGSSRLRKIIENMQVVLEMQEKALRAVESVKKDQLKEELKHKFLSEKQFYLIQLKEFFNSSAADQVYKAATKNDSSNRFIAIKNDALGM</sequence>
<protein>
    <submittedName>
        <fullName evidence="2">Uncharacterized protein</fullName>
    </submittedName>
</protein>